<keyword evidence="1" id="KW-0732">Signal</keyword>
<dbReference type="Pfam" id="PF01364">
    <property type="entry name" value="Peptidase_C25"/>
    <property type="match status" value="1"/>
</dbReference>
<dbReference type="HOGENOM" id="CLU_278607_0_0_7"/>
<dbReference type="InterPro" id="IPR001769">
    <property type="entry name" value="Gingipain"/>
</dbReference>
<evidence type="ECO:0000313" key="4">
    <source>
        <dbReference type="Proteomes" id="UP000001784"/>
    </source>
</evidence>
<dbReference type="AlphaFoldDB" id="A0LQH1"/>
<evidence type="ECO:0000259" key="2">
    <source>
        <dbReference type="Pfam" id="PF01364"/>
    </source>
</evidence>
<name>A0LQH1_SYNFM</name>
<dbReference type="STRING" id="335543.Sfum_4007"/>
<protein>
    <recommendedName>
        <fullName evidence="2">Gingipain domain-containing protein</fullName>
    </recommendedName>
</protein>
<dbReference type="OrthoDB" id="7056564at2"/>
<dbReference type="SUPFAM" id="SSF52129">
    <property type="entry name" value="Caspase-like"/>
    <property type="match status" value="1"/>
</dbReference>
<dbReference type="EMBL" id="CP000478">
    <property type="protein sequence ID" value="ABK19673.1"/>
    <property type="molecule type" value="Genomic_DNA"/>
</dbReference>
<dbReference type="CDD" id="cd10914">
    <property type="entry name" value="Peptidase_C25_N_1"/>
    <property type="match status" value="1"/>
</dbReference>
<proteinExistence type="predicted"/>
<dbReference type="Gene3D" id="3.40.50.1460">
    <property type="match status" value="1"/>
</dbReference>
<dbReference type="GO" id="GO:0006508">
    <property type="term" value="P:proteolysis"/>
    <property type="evidence" value="ECO:0007669"/>
    <property type="project" value="InterPro"/>
</dbReference>
<feature type="domain" description="Gingipain" evidence="2">
    <location>
        <begin position="790"/>
        <end position="1132"/>
    </location>
</feature>
<organism evidence="3 4">
    <name type="scientific">Syntrophobacter fumaroxidans (strain DSM 10017 / MPOB)</name>
    <dbReference type="NCBI Taxonomy" id="335543"/>
    <lineage>
        <taxon>Bacteria</taxon>
        <taxon>Pseudomonadati</taxon>
        <taxon>Thermodesulfobacteriota</taxon>
        <taxon>Syntrophobacteria</taxon>
        <taxon>Syntrophobacterales</taxon>
        <taxon>Syntrophobacteraceae</taxon>
        <taxon>Syntrophobacter</taxon>
    </lineage>
</organism>
<dbReference type="InterPro" id="IPR029030">
    <property type="entry name" value="Caspase-like_dom_sf"/>
</dbReference>
<dbReference type="Gene3D" id="3.40.50.10390">
    <property type="entry name" value="Gingipain r, domain 1"/>
    <property type="match status" value="1"/>
</dbReference>
<dbReference type="KEGG" id="sfu:Sfum_4007"/>
<dbReference type="GO" id="GO:0008234">
    <property type="term" value="F:cysteine-type peptidase activity"/>
    <property type="evidence" value="ECO:0007669"/>
    <property type="project" value="InterPro"/>
</dbReference>
<dbReference type="RefSeq" id="WP_011700786.1">
    <property type="nucleotide sequence ID" value="NC_008554.1"/>
</dbReference>
<dbReference type="Proteomes" id="UP000001784">
    <property type="component" value="Chromosome"/>
</dbReference>
<accession>A0LQH1</accession>
<evidence type="ECO:0000256" key="1">
    <source>
        <dbReference type="ARBA" id="ARBA00022729"/>
    </source>
</evidence>
<reference evidence="3 4" key="1">
    <citation type="submission" date="2006-10" db="EMBL/GenBank/DDBJ databases">
        <title>Complete sequence of Syntrophobacter fumaroxidans MPOB.</title>
        <authorList>
            <consortium name="US DOE Joint Genome Institute"/>
            <person name="Copeland A."/>
            <person name="Lucas S."/>
            <person name="Lapidus A."/>
            <person name="Barry K."/>
            <person name="Detter J.C."/>
            <person name="Glavina del Rio T."/>
            <person name="Hammon N."/>
            <person name="Israni S."/>
            <person name="Pitluck S."/>
            <person name="Goltsman E.G."/>
            <person name="Martinez M."/>
            <person name="Schmutz J."/>
            <person name="Larimer F."/>
            <person name="Land M."/>
            <person name="Hauser L."/>
            <person name="Kyrpides N."/>
            <person name="Kim E."/>
            <person name="Boone D.R."/>
            <person name="Brockman F."/>
            <person name="Culley D."/>
            <person name="Ferry J."/>
            <person name="Gunsalus R."/>
            <person name="McInerney M.J."/>
            <person name="Morrison M."/>
            <person name="Plugge C."/>
            <person name="Rohlin L."/>
            <person name="Scholten J."/>
            <person name="Sieber J."/>
            <person name="Stams A.J.M."/>
            <person name="Worm P."/>
            <person name="Henstra A.M."/>
            <person name="Richardson P."/>
        </authorList>
    </citation>
    <scope>NUCLEOTIDE SEQUENCE [LARGE SCALE GENOMIC DNA]</scope>
    <source>
        <strain evidence="4">DSM 10017 / MPOB</strain>
    </source>
</reference>
<keyword evidence="4" id="KW-1185">Reference proteome</keyword>
<dbReference type="InterPro" id="IPR029031">
    <property type="entry name" value="Gingipain_N_sf"/>
</dbReference>
<evidence type="ECO:0000313" key="3">
    <source>
        <dbReference type="EMBL" id="ABK19673.1"/>
    </source>
</evidence>
<dbReference type="eggNOG" id="COG1572">
    <property type="taxonomic scope" value="Bacteria"/>
</dbReference>
<sequence length="1134" mass="121216">MLRDSIRGIVQNLLWIILLVGTTGFHPLVSHVSAAELCQYPDTCSGITWPEDGDWKVMGTETEPNNDAAIGEQIQLVGDGTCPNLYFVKKNSGSQPFLFFRVRMNYSGTVGSGTYDDTVWVHLRTPGTDPLPQYSLAWDSESGDYTTHGLEFQVPAAGQTAAAGWDSYTSDDYDCKETGVNPNCIVKKYLWDIDGTSAGTYTARSEGFVRTVDGIACGGGTYTFVDMAVSCAYFQRVGAYQDSTVPDLCASTLYMMPATREGANDHNPIQLFTSGDIGRGVSLTDPITTPMWGSPTQAVVSDFTAHLRNGRVVVIWETASEVQTAGFNLYRVEPRTGARTRVNDGLIPALLGEPQGGRYYAADLDASPGKTLSYVLEEIEFGGSRRIYGPFSVKPVVDGPGAESDGMLPDGQSYARQGKVPPTRVKRDGIPGFNAGADLNLAVPAGNTPRSLKIGVRDPGLYRLDATEIAAALGLPVNTVRGCIRARQVMLSNRGRRVATMAGADGESLYFYGEGIRSIYTDVNVYFLKVGAGLPMRSLPARRIASIPPRTVFTDRLHAEQDVRLFTSLFHDPESDFWLWEYLVAGDPSLQAASFAVKADGAAGGGTLTVNLRGITETGVHNEHHAIVKLNGTILGEDSWTGSVPHSVTLGVPSEVLRDGDNSVELIAVRDSDVPYSLFALDSLDLSYERRCRAVSDRLLIRSDAAGPILVEGFSSSRILVLDLAVPRFPRILTPAATGGGAGNGWVKFTSEAAGRPYLTVCLSAAGKPAYLGLRTSAGLKRKAGKGREYIVITSPELSGAASSLADYRRRSKGLTTLVVTTEQIYDAFSWGIVTPYAIRDFLAQASSWNPAPKFVVFAGEGSFDYKNVKGYRDALVPPLMADTPNGLAPSDARLADFAGEDGLADVALGRIPATDASQLTAYVAKLEQYEASLGEPWRGRALLVADDPDGGGDFPSDSDRIASLMPSWLTRDKVYLSTMSPSAARSKLLEALSSGVLAINYIGHSAVDSLARERILTASDVPSMTNAPRLPVLFGMTCVVGQFGIPGYDSLAEALIKHPAGGAVAVWAPTGMVQNQESLAIDEGLWCGLGGIGGAALGEVIAEAGRNYANGGGHRYILETFELLGDPALEVRP</sequence>
<dbReference type="InParanoid" id="A0LQH1"/>
<gene>
    <name evidence="3" type="ordered locus">Sfum_4007</name>
</gene>